<reference evidence="3 4" key="1">
    <citation type="submission" date="2018-10" db="EMBL/GenBank/DDBJ databases">
        <title>Effects of UV and annual dynamics of microbial communities in freshwater RAS systems.</title>
        <authorList>
            <person name="Bekkelund A.K."/>
            <person name="Hansen B.R."/>
            <person name="Stokken H."/>
            <person name="Eriksen B.F."/>
            <person name="Kashulin N.A."/>
        </authorList>
    </citation>
    <scope>NUCLEOTIDE SEQUENCE [LARGE SCALE GENOMIC DNA]</scope>
    <source>
        <strain evidence="3 4">BHSEK</strain>
    </source>
</reference>
<name>A0A3G2EBY0_9BURK</name>
<evidence type="ECO:0000259" key="2">
    <source>
        <dbReference type="Pfam" id="PF13400"/>
    </source>
</evidence>
<dbReference type="AlphaFoldDB" id="A0A3G2EBY0"/>
<evidence type="ECO:0000313" key="3">
    <source>
        <dbReference type="EMBL" id="AYM77858.1"/>
    </source>
</evidence>
<gene>
    <name evidence="3" type="ORF">D9M09_20190</name>
</gene>
<keyword evidence="1" id="KW-0812">Transmembrane</keyword>
<accession>A0A3G2EBY0</accession>
<sequence>MKTAFRRHDKQQGAIAIVLGLTLVVLFAMGGLVLDLGHLYIAKTELQNGADSAALAGAVELNQSAAGIDNAQTKAIAIAQKNRYDFSTALTITAANISFGPSPDGPWSSGASARTSPQGQTFIRVDTGSKTFATYLMGIAGIASTSTSGVAVAGRFVNDVTPIGVCAVDPANKTAQYTYPAAPAGTGLTELVEFGFRRGVTYNLFGLNPLGGPSDPYLINPVDAPPGSCSASHASAASTAPFMCTGSSAVITSGTGQVYTNTGLTASLAASLNSRFDDYGGPSVCDPATAPPDTNIKEYPCVGAASPCAAAAANSPPTGWMQPGASTLPSQQPVSLAGNKPNYQLPSAGPVPAPSATFAQFAGYGVLWSYGPAYQSNGATPAKAGTAYSVADGNANPMYSTAKANYFDTASYPVSAGAGFPASTPPAPYNQTSGPTFQAPSVAHPGQRNRRILNVVLVDCRTAPVGPASCGTMNAVGIGKFFMTMKADFSGGTKRLDVEFAGLIEPVPNSEIKLYK</sequence>
<proteinExistence type="predicted"/>
<dbReference type="Pfam" id="PF13400">
    <property type="entry name" value="Tad"/>
    <property type="match status" value="1"/>
</dbReference>
<keyword evidence="1" id="KW-1133">Transmembrane helix</keyword>
<feature type="domain" description="Putative Flp pilus-assembly TadG-like N-terminal" evidence="2">
    <location>
        <begin position="13"/>
        <end position="59"/>
    </location>
</feature>
<evidence type="ECO:0000256" key="1">
    <source>
        <dbReference type="SAM" id="Phobius"/>
    </source>
</evidence>
<keyword evidence="4" id="KW-1185">Reference proteome</keyword>
<dbReference type="Proteomes" id="UP000279594">
    <property type="component" value="Chromosome"/>
</dbReference>
<keyword evidence="1" id="KW-0472">Membrane</keyword>
<dbReference type="RefSeq" id="WP_121670235.1">
    <property type="nucleotide sequence ID" value="NZ_CP033019.1"/>
</dbReference>
<evidence type="ECO:0000313" key="4">
    <source>
        <dbReference type="Proteomes" id="UP000279594"/>
    </source>
</evidence>
<feature type="transmembrane region" description="Helical" evidence="1">
    <location>
        <begin position="12"/>
        <end position="34"/>
    </location>
</feature>
<dbReference type="InterPro" id="IPR028087">
    <property type="entry name" value="Tad_N"/>
</dbReference>
<dbReference type="EMBL" id="CP033019">
    <property type="protein sequence ID" value="AYM77858.1"/>
    <property type="molecule type" value="Genomic_DNA"/>
</dbReference>
<organism evidence="3 4">
    <name type="scientific">Janthinobacterium agaricidamnosum</name>
    <dbReference type="NCBI Taxonomy" id="55508"/>
    <lineage>
        <taxon>Bacteria</taxon>
        <taxon>Pseudomonadati</taxon>
        <taxon>Pseudomonadota</taxon>
        <taxon>Betaproteobacteria</taxon>
        <taxon>Burkholderiales</taxon>
        <taxon>Oxalobacteraceae</taxon>
        <taxon>Janthinobacterium</taxon>
    </lineage>
</organism>
<protein>
    <recommendedName>
        <fullName evidence="2">Putative Flp pilus-assembly TadG-like N-terminal domain-containing protein</fullName>
    </recommendedName>
</protein>